<reference evidence="2" key="2">
    <citation type="submission" date="2024-06" db="EMBL/GenBank/DDBJ databases">
        <authorList>
            <person name="Plum-Jensen L.E."/>
            <person name="Schramm A."/>
            <person name="Marshall I.P.G."/>
        </authorList>
    </citation>
    <scope>NUCLEOTIDE SEQUENCE</scope>
    <source>
        <strain evidence="2">Rat1</strain>
    </source>
</reference>
<dbReference type="KEGG" id="eaj:Q3M24_15045"/>
<dbReference type="Gene3D" id="3.30.110.70">
    <property type="entry name" value="Hypothetical protein apc22750. Chain B"/>
    <property type="match status" value="1"/>
</dbReference>
<organism evidence="2">
    <name type="scientific">Candidatus Electrothrix aestuarii</name>
    <dbReference type="NCBI Taxonomy" id="3062594"/>
    <lineage>
        <taxon>Bacteria</taxon>
        <taxon>Pseudomonadati</taxon>
        <taxon>Thermodesulfobacteriota</taxon>
        <taxon>Desulfobulbia</taxon>
        <taxon>Desulfobulbales</taxon>
        <taxon>Desulfobulbaceae</taxon>
        <taxon>Candidatus Electrothrix</taxon>
    </lineage>
</organism>
<sequence>MDALIQLIFFLTLLTLGYAFGKFAEKRHYRSIMEREKQWMHIPTTTGRRVLGADSKVKNAHLVTGSVVISVDYFKRILAGLRNIFGGNVQSYETLVDRARREAVLRLKESCPEADQIVNLRLETSSISKGKKNQVGSVEVLAYGTAVYLQPAMTMDDL</sequence>
<dbReference type="Pfam" id="PF01906">
    <property type="entry name" value="YbjQ_1"/>
    <property type="match status" value="1"/>
</dbReference>
<dbReference type="PANTHER" id="PTHR34068">
    <property type="entry name" value="UPF0145 PROTEIN YBJQ"/>
    <property type="match status" value="1"/>
</dbReference>
<name>A0AAU8LRU5_9BACT</name>
<dbReference type="InterPro" id="IPR035439">
    <property type="entry name" value="UPF0145_dom_sf"/>
</dbReference>
<protein>
    <submittedName>
        <fullName evidence="2">Heavy metal-binding domain-containing protein</fullName>
    </submittedName>
</protein>
<dbReference type="EMBL" id="CP159373">
    <property type="protein sequence ID" value="XCN71618.1"/>
    <property type="molecule type" value="Genomic_DNA"/>
</dbReference>
<accession>A0AAU8LRU5</accession>
<dbReference type="AlphaFoldDB" id="A0AAU8LRU5"/>
<reference evidence="2" key="1">
    <citation type="journal article" date="2024" name="Syst. Appl. Microbiol.">
        <title>First single-strain enrichments of Electrothrix cable bacteria, description of E. aestuarii sp. nov. and E. rattekaaiensis sp. nov., and proposal of a cable bacteria taxonomy following the rules of the SeqCode.</title>
        <authorList>
            <person name="Plum-Jensen L.E."/>
            <person name="Schramm A."/>
            <person name="Marshall I.P.G."/>
        </authorList>
    </citation>
    <scope>NUCLEOTIDE SEQUENCE</scope>
    <source>
        <strain evidence="2">Rat1</strain>
    </source>
</reference>
<dbReference type="SUPFAM" id="SSF117782">
    <property type="entry name" value="YbjQ-like"/>
    <property type="match status" value="1"/>
</dbReference>
<gene>
    <name evidence="2" type="ORF">Q3M24_15045</name>
</gene>
<evidence type="ECO:0000313" key="2">
    <source>
        <dbReference type="EMBL" id="XCN71618.1"/>
    </source>
</evidence>
<dbReference type="InterPro" id="IPR002765">
    <property type="entry name" value="UPF0145_YbjQ-like"/>
</dbReference>
<proteinExistence type="inferred from homology"/>
<comment type="similarity">
    <text evidence="1">Belongs to the UPF0145 family.</text>
</comment>
<evidence type="ECO:0000256" key="1">
    <source>
        <dbReference type="ARBA" id="ARBA00010751"/>
    </source>
</evidence>